<dbReference type="SUPFAM" id="SSF50630">
    <property type="entry name" value="Acid proteases"/>
    <property type="match status" value="1"/>
</dbReference>
<comment type="caution">
    <text evidence="1">The sequence shown here is derived from an EMBL/GenBank/DDBJ whole genome shotgun (WGS) entry which is preliminary data.</text>
</comment>
<proteinExistence type="predicted"/>
<reference evidence="1" key="1">
    <citation type="submission" date="2020-04" db="EMBL/GenBank/DDBJ databases">
        <authorList>
            <person name="Alioto T."/>
            <person name="Alioto T."/>
            <person name="Gomez Garrido J."/>
        </authorList>
    </citation>
    <scope>NUCLEOTIDE SEQUENCE</scope>
    <source>
        <strain evidence="1">A484AB</strain>
    </source>
</reference>
<evidence type="ECO:0000313" key="1">
    <source>
        <dbReference type="EMBL" id="CAB4045609.1"/>
    </source>
</evidence>
<sequence length="100" mass="11109">MYDDAARRKFLIDTGARVSALPATDADRQAGCRGPELQAANKSSIKTFGTRIVPVSFYGHNYRGNFYIADVAQAIIGADFLEEHQLLVDVHGQRIIDKQR</sequence>
<dbReference type="EMBL" id="CACRXK020040594">
    <property type="protein sequence ID" value="CAB4045609.1"/>
    <property type="molecule type" value="Genomic_DNA"/>
</dbReference>
<keyword evidence="2" id="KW-1185">Reference proteome</keyword>
<dbReference type="OrthoDB" id="6276451at2759"/>
<organism evidence="1 2">
    <name type="scientific">Paramuricea clavata</name>
    <name type="common">Red gorgonian</name>
    <name type="synonym">Violescent sea-whip</name>
    <dbReference type="NCBI Taxonomy" id="317549"/>
    <lineage>
        <taxon>Eukaryota</taxon>
        <taxon>Metazoa</taxon>
        <taxon>Cnidaria</taxon>
        <taxon>Anthozoa</taxon>
        <taxon>Octocorallia</taxon>
        <taxon>Malacalcyonacea</taxon>
        <taxon>Plexauridae</taxon>
        <taxon>Paramuricea</taxon>
    </lineage>
</organism>
<accession>A0A7D9KHW9</accession>
<dbReference type="AlphaFoldDB" id="A0A7D9KHW9"/>
<dbReference type="Proteomes" id="UP001152795">
    <property type="component" value="Unassembled WGS sequence"/>
</dbReference>
<feature type="non-terminal residue" evidence="1">
    <location>
        <position position="100"/>
    </location>
</feature>
<gene>
    <name evidence="1" type="ORF">PACLA_8A044092</name>
</gene>
<protein>
    <submittedName>
        <fullName evidence="1">Uncharacterized protein</fullName>
    </submittedName>
</protein>
<evidence type="ECO:0000313" key="2">
    <source>
        <dbReference type="Proteomes" id="UP001152795"/>
    </source>
</evidence>
<name>A0A7D9KHW9_PARCT</name>
<dbReference type="InterPro" id="IPR021109">
    <property type="entry name" value="Peptidase_aspartic_dom_sf"/>
</dbReference>
<dbReference type="Gene3D" id="2.40.70.10">
    <property type="entry name" value="Acid Proteases"/>
    <property type="match status" value="1"/>
</dbReference>